<protein>
    <submittedName>
        <fullName evidence="1">7687_t:CDS:1</fullName>
    </submittedName>
</protein>
<comment type="caution">
    <text evidence="1">The sequence shown here is derived from an EMBL/GenBank/DDBJ whole genome shotgun (WGS) entry which is preliminary data.</text>
</comment>
<organism evidence="1 2">
    <name type="scientific">Paraglomus brasilianum</name>
    <dbReference type="NCBI Taxonomy" id="144538"/>
    <lineage>
        <taxon>Eukaryota</taxon>
        <taxon>Fungi</taxon>
        <taxon>Fungi incertae sedis</taxon>
        <taxon>Mucoromycota</taxon>
        <taxon>Glomeromycotina</taxon>
        <taxon>Glomeromycetes</taxon>
        <taxon>Paraglomerales</taxon>
        <taxon>Paraglomeraceae</taxon>
        <taxon>Paraglomus</taxon>
    </lineage>
</organism>
<evidence type="ECO:0000313" key="2">
    <source>
        <dbReference type="Proteomes" id="UP000789739"/>
    </source>
</evidence>
<dbReference type="AlphaFoldDB" id="A0A9N9DVR4"/>
<dbReference type="EMBL" id="CAJVPI010002759">
    <property type="protein sequence ID" value="CAG8649072.1"/>
    <property type="molecule type" value="Genomic_DNA"/>
</dbReference>
<sequence length="279" mass="31670">MNEEVNQNSIDTHVDRMRQYYNGYKFRTTKDDGIYSTNLCLDYLQQLLMNYPIPLVDPNNELSKSLLMFIGNHPDSIPLLAQLLENNEMPFHHTEIQASLCLADLIDNRSQSNLSLQSFLFYAGALTFADKPGFLCMPNVIVTKTIIECIIQLCHICTSSHVFKDAVNDLVANDNISSLCYYLEECLKNMIKQGNLRSDNELVTKMLFHSSLSTIPRYLSDTEVEVPTISVYGQKVQQANGYVDLLIAEAKPASHGAMPKRFIIEFKTKGVNYLNLPNR</sequence>
<evidence type="ECO:0000313" key="1">
    <source>
        <dbReference type="EMBL" id="CAG8649072.1"/>
    </source>
</evidence>
<proteinExistence type="predicted"/>
<feature type="non-terminal residue" evidence="1">
    <location>
        <position position="279"/>
    </location>
</feature>
<dbReference type="PANTHER" id="PTHR34825:SF1">
    <property type="entry name" value="AAA-ATPASE-LIKE DOMAIN-CONTAINING PROTEIN"/>
    <property type="match status" value="1"/>
</dbReference>
<dbReference type="Proteomes" id="UP000789739">
    <property type="component" value="Unassembled WGS sequence"/>
</dbReference>
<gene>
    <name evidence="1" type="ORF">PBRASI_LOCUS10179</name>
</gene>
<dbReference type="PANTHER" id="PTHR34825">
    <property type="entry name" value="CONSERVED PROTEIN, WITH A WEAK D-GALACTARATE DEHYDRATASE/ALTRONATE HYDROLASE DOMAIN"/>
    <property type="match status" value="1"/>
</dbReference>
<keyword evidence="2" id="KW-1185">Reference proteome</keyword>
<name>A0A9N9DVR4_9GLOM</name>
<reference evidence="1" key="1">
    <citation type="submission" date="2021-06" db="EMBL/GenBank/DDBJ databases">
        <authorList>
            <person name="Kallberg Y."/>
            <person name="Tangrot J."/>
            <person name="Rosling A."/>
        </authorList>
    </citation>
    <scope>NUCLEOTIDE SEQUENCE</scope>
    <source>
        <strain evidence="1">BR232B</strain>
    </source>
</reference>
<accession>A0A9N9DVR4</accession>
<dbReference type="OrthoDB" id="5380555at2759"/>